<name>A0ABV6IDE2_9BURK</name>
<evidence type="ECO:0000256" key="2">
    <source>
        <dbReference type="SAM" id="SignalP"/>
    </source>
</evidence>
<keyword evidence="4" id="KW-1185">Reference proteome</keyword>
<organism evidence="3 4">
    <name type="scientific">Undibacterium danionis</name>
    <dbReference type="NCBI Taxonomy" id="1812100"/>
    <lineage>
        <taxon>Bacteria</taxon>
        <taxon>Pseudomonadati</taxon>
        <taxon>Pseudomonadota</taxon>
        <taxon>Betaproteobacteria</taxon>
        <taxon>Burkholderiales</taxon>
        <taxon>Oxalobacteraceae</taxon>
        <taxon>Undibacterium</taxon>
    </lineage>
</organism>
<comment type="caution">
    <text evidence="3">The sequence shown here is derived from an EMBL/GenBank/DDBJ whole genome shotgun (WGS) entry which is preliminary data.</text>
</comment>
<proteinExistence type="predicted"/>
<evidence type="ECO:0000313" key="4">
    <source>
        <dbReference type="Proteomes" id="UP001589844"/>
    </source>
</evidence>
<evidence type="ECO:0000256" key="1">
    <source>
        <dbReference type="SAM" id="MobiDB-lite"/>
    </source>
</evidence>
<dbReference type="RefSeq" id="WP_390211173.1">
    <property type="nucleotide sequence ID" value="NZ_JBHLXJ010000007.1"/>
</dbReference>
<evidence type="ECO:0000313" key="3">
    <source>
        <dbReference type="EMBL" id="MFC0349515.1"/>
    </source>
</evidence>
<feature type="signal peptide" evidence="2">
    <location>
        <begin position="1"/>
        <end position="26"/>
    </location>
</feature>
<evidence type="ECO:0008006" key="5">
    <source>
        <dbReference type="Google" id="ProtNLM"/>
    </source>
</evidence>
<accession>A0ABV6IDE2</accession>
<feature type="region of interest" description="Disordered" evidence="1">
    <location>
        <begin position="114"/>
        <end position="166"/>
    </location>
</feature>
<gene>
    <name evidence="3" type="ORF">ACFFJH_06830</name>
</gene>
<dbReference type="Proteomes" id="UP001589844">
    <property type="component" value="Unassembled WGS sequence"/>
</dbReference>
<protein>
    <recommendedName>
        <fullName evidence="5">DUF2782 domain-containing protein</fullName>
    </recommendedName>
</protein>
<sequence length="166" mass="17269">MKNLLKLIASLVAACFAISASTLVAAQDKTAPPPPKLEKLEEGPDSDVKLIKQESNKLKTVERKENGKVSEVQVRTGKSNYTVKANNAPKGTPEGDANRAAQWKVLEFGGNKQSKEVESLPVLPVGPNSTSKIGSTKSLPASANASAASAASAASMDAKTATPVKK</sequence>
<feature type="chain" id="PRO_5047263107" description="DUF2782 domain-containing protein" evidence="2">
    <location>
        <begin position="27"/>
        <end position="166"/>
    </location>
</feature>
<feature type="compositionally biased region" description="Polar residues" evidence="1">
    <location>
        <begin position="127"/>
        <end position="139"/>
    </location>
</feature>
<keyword evidence="2" id="KW-0732">Signal</keyword>
<dbReference type="EMBL" id="JBHLXJ010000007">
    <property type="protein sequence ID" value="MFC0349515.1"/>
    <property type="molecule type" value="Genomic_DNA"/>
</dbReference>
<feature type="compositionally biased region" description="Low complexity" evidence="1">
    <location>
        <begin position="141"/>
        <end position="155"/>
    </location>
</feature>
<reference evidence="3 4" key="1">
    <citation type="submission" date="2024-09" db="EMBL/GenBank/DDBJ databases">
        <authorList>
            <person name="Sun Q."/>
            <person name="Mori K."/>
        </authorList>
    </citation>
    <scope>NUCLEOTIDE SEQUENCE [LARGE SCALE GENOMIC DNA]</scope>
    <source>
        <strain evidence="3 4">CCM 8677</strain>
    </source>
</reference>